<feature type="region of interest" description="Disordered" evidence="1">
    <location>
        <begin position="48"/>
        <end position="102"/>
    </location>
</feature>
<comment type="caution">
    <text evidence="2">The sequence shown here is derived from an EMBL/GenBank/DDBJ whole genome shotgun (WGS) entry which is preliminary data.</text>
</comment>
<evidence type="ECO:0000256" key="1">
    <source>
        <dbReference type="SAM" id="MobiDB-lite"/>
    </source>
</evidence>
<accession>A0AAP0RTU3</accession>
<organism evidence="2 3">
    <name type="scientific">Liquidambar formosana</name>
    <name type="common">Formosan gum</name>
    <dbReference type="NCBI Taxonomy" id="63359"/>
    <lineage>
        <taxon>Eukaryota</taxon>
        <taxon>Viridiplantae</taxon>
        <taxon>Streptophyta</taxon>
        <taxon>Embryophyta</taxon>
        <taxon>Tracheophyta</taxon>
        <taxon>Spermatophyta</taxon>
        <taxon>Magnoliopsida</taxon>
        <taxon>eudicotyledons</taxon>
        <taxon>Gunneridae</taxon>
        <taxon>Pentapetalae</taxon>
        <taxon>Saxifragales</taxon>
        <taxon>Altingiaceae</taxon>
        <taxon>Liquidambar</taxon>
    </lineage>
</organism>
<protein>
    <submittedName>
        <fullName evidence="2">Uncharacterized protein</fullName>
    </submittedName>
</protein>
<dbReference type="AlphaFoldDB" id="A0AAP0RTU3"/>
<proteinExistence type="predicted"/>
<evidence type="ECO:0000313" key="3">
    <source>
        <dbReference type="Proteomes" id="UP001415857"/>
    </source>
</evidence>
<name>A0AAP0RTU3_LIQFO</name>
<sequence length="134" mass="14027">MALCDGACCMALLCAPAAEEDEKITLAKALRPDKRALTNFSYAIDVPVSSEAGDGTSAPTDGSCDDLIVLQRSPPSKPQPGATHSNRFSRSRKLSVPFPHQRAQVSLSAPGSDLFHGIVAVDGSARLASFDVLS</sequence>
<gene>
    <name evidence="2" type="ORF">L1049_004900</name>
</gene>
<dbReference type="EMBL" id="JBBPBK010000007">
    <property type="protein sequence ID" value="KAK9281989.1"/>
    <property type="molecule type" value="Genomic_DNA"/>
</dbReference>
<dbReference type="Proteomes" id="UP001415857">
    <property type="component" value="Unassembled WGS sequence"/>
</dbReference>
<keyword evidence="3" id="KW-1185">Reference proteome</keyword>
<reference evidence="2 3" key="1">
    <citation type="journal article" date="2024" name="Plant J.">
        <title>Genome sequences and population genomics reveal climatic adaptation and genomic divergence between two closely related sweetgum species.</title>
        <authorList>
            <person name="Xu W.Q."/>
            <person name="Ren C.Q."/>
            <person name="Zhang X.Y."/>
            <person name="Comes H.P."/>
            <person name="Liu X.H."/>
            <person name="Li Y.G."/>
            <person name="Kettle C.J."/>
            <person name="Jalonen R."/>
            <person name="Gaisberger H."/>
            <person name="Ma Y.Z."/>
            <person name="Qiu Y.X."/>
        </authorList>
    </citation>
    <scope>NUCLEOTIDE SEQUENCE [LARGE SCALE GENOMIC DNA]</scope>
    <source>
        <strain evidence="2">Hangzhou</strain>
    </source>
</reference>
<evidence type="ECO:0000313" key="2">
    <source>
        <dbReference type="EMBL" id="KAK9281989.1"/>
    </source>
</evidence>